<accession>A0A5J4U909</accession>
<sequence>PFASTLLAPHKIGLPTEQLTDPVGTPLYINQRGTSLSTQYPNSKLVTSYVLNAGTSSSFAGVKCGLVQINPNGNNFNEGLRISRSSDSSYCGIYLGCNANSTSGSLTDQWSIVNTPTGELRIGVSDQLLQDNKGLMISADGNTLTFNGSVIVGTGTTNSASNGSVNYSVGNPILWGANSVDANGGFYSNGNNVFWRAHPLTMGSVPP</sequence>
<organism evidence="1 2">
    <name type="scientific">Streblomastix strix</name>
    <dbReference type="NCBI Taxonomy" id="222440"/>
    <lineage>
        <taxon>Eukaryota</taxon>
        <taxon>Metamonada</taxon>
        <taxon>Preaxostyla</taxon>
        <taxon>Oxymonadida</taxon>
        <taxon>Streblomastigidae</taxon>
        <taxon>Streblomastix</taxon>
    </lineage>
</organism>
<dbReference type="Proteomes" id="UP000324800">
    <property type="component" value="Unassembled WGS sequence"/>
</dbReference>
<dbReference type="EMBL" id="SNRW01019096">
    <property type="protein sequence ID" value="KAA6366690.1"/>
    <property type="molecule type" value="Genomic_DNA"/>
</dbReference>
<name>A0A5J4U909_9EUKA</name>
<evidence type="ECO:0000313" key="2">
    <source>
        <dbReference type="Proteomes" id="UP000324800"/>
    </source>
</evidence>
<reference evidence="1 2" key="1">
    <citation type="submission" date="2019-03" db="EMBL/GenBank/DDBJ databases">
        <title>Single cell metagenomics reveals metabolic interactions within the superorganism composed of flagellate Streblomastix strix and complex community of Bacteroidetes bacteria on its surface.</title>
        <authorList>
            <person name="Treitli S.C."/>
            <person name="Kolisko M."/>
            <person name="Husnik F."/>
            <person name="Keeling P."/>
            <person name="Hampl V."/>
        </authorList>
    </citation>
    <scope>NUCLEOTIDE SEQUENCE [LARGE SCALE GENOMIC DNA]</scope>
    <source>
        <strain evidence="1">ST1C</strain>
    </source>
</reference>
<comment type="caution">
    <text evidence="1">The sequence shown here is derived from an EMBL/GenBank/DDBJ whole genome shotgun (WGS) entry which is preliminary data.</text>
</comment>
<protein>
    <submittedName>
        <fullName evidence="1">Uncharacterized protein</fullName>
    </submittedName>
</protein>
<gene>
    <name evidence="1" type="ORF">EZS28_037783</name>
</gene>
<evidence type="ECO:0000313" key="1">
    <source>
        <dbReference type="EMBL" id="KAA6366690.1"/>
    </source>
</evidence>
<feature type="non-terminal residue" evidence="1">
    <location>
        <position position="1"/>
    </location>
</feature>
<dbReference type="AlphaFoldDB" id="A0A5J4U909"/>
<proteinExistence type="predicted"/>